<evidence type="ECO:0000313" key="2">
    <source>
        <dbReference type="EMBL" id="ACJ01119.1"/>
    </source>
</evidence>
<dbReference type="eggNOG" id="COG0500">
    <property type="taxonomic scope" value="Bacteria"/>
</dbReference>
<keyword evidence="3" id="KW-1185">Reference proteome</keyword>
<dbReference type="HOGENOM" id="CLU_050039_1_0_5"/>
<dbReference type="Gene3D" id="3.40.50.150">
    <property type="entry name" value="Vaccinia Virus protein VP39"/>
    <property type="match status" value="1"/>
</dbReference>
<gene>
    <name evidence="2" type="ordered locus">RC1_3776</name>
</gene>
<keyword evidence="2" id="KW-0489">Methyltransferase</keyword>
<protein>
    <submittedName>
        <fullName evidence="2">NDP-hexose methyltransferase, putative</fullName>
    </submittedName>
</protein>
<dbReference type="GO" id="GO:0032259">
    <property type="term" value="P:methylation"/>
    <property type="evidence" value="ECO:0007669"/>
    <property type="project" value="UniProtKB-KW"/>
</dbReference>
<dbReference type="InterPro" id="IPR013691">
    <property type="entry name" value="MeTrfase_14"/>
</dbReference>
<feature type="domain" description="C-methyltransferase" evidence="1">
    <location>
        <begin position="289"/>
        <end position="376"/>
    </location>
</feature>
<dbReference type="Pfam" id="PF08484">
    <property type="entry name" value="Methyltransf_14"/>
    <property type="match status" value="1"/>
</dbReference>
<organism evidence="2 3">
    <name type="scientific">Rhodospirillum centenum (strain ATCC 51521 / SW)</name>
    <dbReference type="NCBI Taxonomy" id="414684"/>
    <lineage>
        <taxon>Bacteria</taxon>
        <taxon>Pseudomonadati</taxon>
        <taxon>Pseudomonadota</taxon>
        <taxon>Alphaproteobacteria</taxon>
        <taxon>Rhodospirillales</taxon>
        <taxon>Rhodospirillaceae</taxon>
        <taxon>Rhodospirillum</taxon>
    </lineage>
</organism>
<name>B6IXU5_RHOCS</name>
<dbReference type="GO" id="GO:0008168">
    <property type="term" value="F:methyltransferase activity"/>
    <property type="evidence" value="ECO:0007669"/>
    <property type="project" value="UniProtKB-KW"/>
</dbReference>
<dbReference type="SUPFAM" id="SSF53335">
    <property type="entry name" value="S-adenosyl-L-methionine-dependent methyltransferases"/>
    <property type="match status" value="1"/>
</dbReference>
<dbReference type="STRING" id="414684.RC1_3776"/>
<sequence>MGSAHCPICDSASVRVLHARRDFPVFQNVAYATAAAAQAAPTGQLDLCRCDACGFVWNAAFDPALMAYDGSYENCQSHSAVFGRHVGEVMAAILDRLPPGERPDLVEVGCGQGDFLRGLLAAHGDRLGRAAGFDPALRRPDPDGRPVLVAGLLDAAALAASGLRPGLVISRHTIEHVPDPRAFLRSILAAVRTVDGVRLVLETPDVDWILRNGAIEDLFYEHCSLFSGRALEVALATTGFAVDRIERVFGGQYLLCHAHARGTGEVPPAPAEVPMDPALAGAALDRKTAALSRSLARLAGEGTITLWGAGAKGCTFALLMQEAGIRPRFAVDINPAKQGRFLPKSALPILSPADARTAGADHVIVLNPMYLDEVRALCRQMGWTVPLVGIDSLTA</sequence>
<dbReference type="Gene3D" id="3.40.50.720">
    <property type="entry name" value="NAD(P)-binding Rossmann-like Domain"/>
    <property type="match status" value="1"/>
</dbReference>
<dbReference type="Proteomes" id="UP000001591">
    <property type="component" value="Chromosome"/>
</dbReference>
<dbReference type="AlphaFoldDB" id="B6IXU5"/>
<dbReference type="EMBL" id="CP000613">
    <property type="protein sequence ID" value="ACJ01119.1"/>
    <property type="molecule type" value="Genomic_DNA"/>
</dbReference>
<accession>B6IXU5</accession>
<dbReference type="OrthoDB" id="9815644at2"/>
<dbReference type="KEGG" id="rce:RC1_3776"/>
<dbReference type="Pfam" id="PF13489">
    <property type="entry name" value="Methyltransf_23"/>
    <property type="match status" value="1"/>
</dbReference>
<proteinExistence type="predicted"/>
<reference evidence="2 3" key="1">
    <citation type="journal article" date="2010" name="BMC Genomics">
        <title>Metabolic flexibility revealed in the genome of the cyst-forming alpha-1 proteobacterium Rhodospirillum centenum.</title>
        <authorList>
            <person name="Lu Y.K."/>
            <person name="Marden J."/>
            <person name="Han M."/>
            <person name="Swingley W.D."/>
            <person name="Mastrian S.D."/>
            <person name="Chowdhury S.R."/>
            <person name="Hao J."/>
            <person name="Helmy T."/>
            <person name="Kim S."/>
            <person name="Kurdoglu A.A."/>
            <person name="Matthies H.J."/>
            <person name="Rollo D."/>
            <person name="Stothard P."/>
            <person name="Blankenship R.E."/>
            <person name="Bauer C.E."/>
            <person name="Touchman J.W."/>
        </authorList>
    </citation>
    <scope>NUCLEOTIDE SEQUENCE [LARGE SCALE GENOMIC DNA]</scope>
    <source>
        <strain evidence="3">ATCC 51521 / SW</strain>
    </source>
</reference>
<keyword evidence="2" id="KW-0808">Transferase</keyword>
<dbReference type="RefSeq" id="WP_012568892.1">
    <property type="nucleotide sequence ID" value="NC_011420.2"/>
</dbReference>
<evidence type="ECO:0000313" key="3">
    <source>
        <dbReference type="Proteomes" id="UP000001591"/>
    </source>
</evidence>
<evidence type="ECO:0000259" key="1">
    <source>
        <dbReference type="Pfam" id="PF08484"/>
    </source>
</evidence>
<dbReference type="InterPro" id="IPR029063">
    <property type="entry name" value="SAM-dependent_MTases_sf"/>
</dbReference>